<protein>
    <submittedName>
        <fullName evidence="1">Uncharacterized protein</fullName>
    </submittedName>
</protein>
<evidence type="ECO:0000313" key="1">
    <source>
        <dbReference type="EMBL" id="MFD0883641.1"/>
    </source>
</evidence>
<gene>
    <name evidence="1" type="ORF">ACFQ08_03580</name>
</gene>
<dbReference type="EMBL" id="JBHTHX010000057">
    <property type="protein sequence ID" value="MFD0883641.1"/>
    <property type="molecule type" value="Genomic_DNA"/>
</dbReference>
<name>A0ABW3DLM4_9ACTN</name>
<keyword evidence="2" id="KW-1185">Reference proteome</keyword>
<accession>A0ABW3DLM4</accession>
<reference evidence="2" key="1">
    <citation type="journal article" date="2019" name="Int. J. Syst. Evol. Microbiol.">
        <title>The Global Catalogue of Microorganisms (GCM) 10K type strain sequencing project: providing services to taxonomists for standard genome sequencing and annotation.</title>
        <authorList>
            <consortium name="The Broad Institute Genomics Platform"/>
            <consortium name="The Broad Institute Genome Sequencing Center for Infectious Disease"/>
            <person name="Wu L."/>
            <person name="Ma J."/>
        </authorList>
    </citation>
    <scope>NUCLEOTIDE SEQUENCE [LARGE SCALE GENOMIC DNA]</scope>
    <source>
        <strain evidence="2">CCUG 62974</strain>
    </source>
</reference>
<proteinExistence type="predicted"/>
<organism evidence="1 2">
    <name type="scientific">Streptosporangium algeriense</name>
    <dbReference type="NCBI Taxonomy" id="1682748"/>
    <lineage>
        <taxon>Bacteria</taxon>
        <taxon>Bacillati</taxon>
        <taxon>Actinomycetota</taxon>
        <taxon>Actinomycetes</taxon>
        <taxon>Streptosporangiales</taxon>
        <taxon>Streptosporangiaceae</taxon>
        <taxon>Streptosporangium</taxon>
    </lineage>
</organism>
<comment type="caution">
    <text evidence="1">The sequence shown here is derived from an EMBL/GenBank/DDBJ whole genome shotgun (WGS) entry which is preliminary data.</text>
</comment>
<sequence length="70" mass="7498">MAGVLRHWMDGTELGVLDGGWGSADEEDPGRVTVVDGIVATDLDLDEHGLPAAPLDVTVRDFPSRRALTR</sequence>
<dbReference type="Proteomes" id="UP001597024">
    <property type="component" value="Unassembled WGS sequence"/>
</dbReference>
<evidence type="ECO:0000313" key="2">
    <source>
        <dbReference type="Proteomes" id="UP001597024"/>
    </source>
</evidence>